<reference evidence="1 2" key="1">
    <citation type="submission" date="2019-03" db="EMBL/GenBank/DDBJ databases">
        <title>Genomic Encyclopedia of Type Strains, Phase IV (KMG-IV): sequencing the most valuable type-strain genomes for metagenomic binning, comparative biology and taxonomic classification.</title>
        <authorList>
            <person name="Goeker M."/>
        </authorList>
    </citation>
    <scope>NUCLEOTIDE SEQUENCE [LARGE SCALE GENOMIC DNA]</scope>
    <source>
        <strain evidence="1 2">DSM 24179</strain>
    </source>
</reference>
<name>A0A4R2GKJ7_9BACT</name>
<organism evidence="1 2">
    <name type="scientific">Natronoflexus pectinivorans</name>
    <dbReference type="NCBI Taxonomy" id="682526"/>
    <lineage>
        <taxon>Bacteria</taxon>
        <taxon>Pseudomonadati</taxon>
        <taxon>Bacteroidota</taxon>
        <taxon>Bacteroidia</taxon>
        <taxon>Marinilabiliales</taxon>
        <taxon>Marinilabiliaceae</taxon>
        <taxon>Natronoflexus</taxon>
    </lineage>
</organism>
<dbReference type="EMBL" id="SLWK01000003">
    <property type="protein sequence ID" value="TCO09381.1"/>
    <property type="molecule type" value="Genomic_DNA"/>
</dbReference>
<gene>
    <name evidence="1" type="ORF">EV194_103294</name>
</gene>
<comment type="caution">
    <text evidence="1">The sequence shown here is derived from an EMBL/GenBank/DDBJ whole genome shotgun (WGS) entry which is preliminary data.</text>
</comment>
<dbReference type="AlphaFoldDB" id="A0A4R2GKJ7"/>
<evidence type="ECO:0000313" key="1">
    <source>
        <dbReference type="EMBL" id="TCO09381.1"/>
    </source>
</evidence>
<protein>
    <submittedName>
        <fullName evidence="1">Uncharacterized protein</fullName>
    </submittedName>
</protein>
<dbReference type="Proteomes" id="UP000295221">
    <property type="component" value="Unassembled WGS sequence"/>
</dbReference>
<accession>A0A4R2GKJ7</accession>
<evidence type="ECO:0000313" key="2">
    <source>
        <dbReference type="Proteomes" id="UP000295221"/>
    </source>
</evidence>
<keyword evidence="2" id="KW-1185">Reference proteome</keyword>
<sequence length="85" mass="10019">MTKFLRLTMEVHLGCISNLALLFGRFSNCKYLLPLLPIEMQKKWNGYDDNYHNHSNSVCLESQNLVSKIWKAKTEKVKLHKYQAF</sequence>
<proteinExistence type="predicted"/>